<proteinExistence type="predicted"/>
<protein>
    <submittedName>
        <fullName evidence="5">Uncharacterized protein</fullName>
    </submittedName>
</protein>
<dbReference type="InterPro" id="IPR054293">
    <property type="entry name" value="DUF7029"/>
</dbReference>
<dbReference type="Pfam" id="PF23865">
    <property type="entry name" value="DUF7223"/>
    <property type="match status" value="1"/>
</dbReference>
<accession>A0AAD9ICT6</accession>
<dbReference type="Proteomes" id="UP001217918">
    <property type="component" value="Unassembled WGS sequence"/>
</dbReference>
<evidence type="ECO:0000313" key="6">
    <source>
        <dbReference type="Proteomes" id="UP001217918"/>
    </source>
</evidence>
<feature type="chain" id="PRO_5042294819" evidence="2">
    <location>
        <begin position="26"/>
        <end position="938"/>
    </location>
</feature>
<organism evidence="5 6">
    <name type="scientific">Phyllachora maydis</name>
    <dbReference type="NCBI Taxonomy" id="1825666"/>
    <lineage>
        <taxon>Eukaryota</taxon>
        <taxon>Fungi</taxon>
        <taxon>Dikarya</taxon>
        <taxon>Ascomycota</taxon>
        <taxon>Pezizomycotina</taxon>
        <taxon>Sordariomycetes</taxon>
        <taxon>Sordariomycetidae</taxon>
        <taxon>Phyllachorales</taxon>
        <taxon>Phyllachoraceae</taxon>
        <taxon>Phyllachora</taxon>
    </lineage>
</organism>
<feature type="domain" description="DUF7029" evidence="3">
    <location>
        <begin position="221"/>
        <end position="317"/>
    </location>
</feature>
<feature type="signal peptide" evidence="2">
    <location>
        <begin position="1"/>
        <end position="25"/>
    </location>
</feature>
<feature type="region of interest" description="Disordered" evidence="1">
    <location>
        <begin position="750"/>
        <end position="776"/>
    </location>
</feature>
<dbReference type="Pfam" id="PF22974">
    <property type="entry name" value="DUF7029"/>
    <property type="match status" value="1"/>
</dbReference>
<name>A0AAD9ICT6_9PEZI</name>
<feature type="compositionally biased region" description="Basic and acidic residues" evidence="1">
    <location>
        <begin position="124"/>
        <end position="138"/>
    </location>
</feature>
<feature type="compositionally biased region" description="Basic residues" evidence="1">
    <location>
        <begin position="69"/>
        <end position="79"/>
    </location>
</feature>
<evidence type="ECO:0000313" key="5">
    <source>
        <dbReference type="EMBL" id="KAK2074935.1"/>
    </source>
</evidence>
<dbReference type="AlphaFoldDB" id="A0AAD9ICT6"/>
<feature type="region of interest" description="Disordered" evidence="1">
    <location>
        <begin position="49"/>
        <end position="153"/>
    </location>
</feature>
<evidence type="ECO:0000256" key="2">
    <source>
        <dbReference type="SAM" id="SignalP"/>
    </source>
</evidence>
<evidence type="ECO:0000259" key="4">
    <source>
        <dbReference type="Pfam" id="PF23865"/>
    </source>
</evidence>
<reference evidence="5" key="1">
    <citation type="journal article" date="2023" name="Mol. Plant Microbe Interact.">
        <title>Elucidating the Obligate Nature and Biological Capacity of an Invasive Fungal Corn Pathogen.</title>
        <authorList>
            <person name="MacCready J.S."/>
            <person name="Roggenkamp E.M."/>
            <person name="Gdanetz K."/>
            <person name="Chilvers M.I."/>
        </authorList>
    </citation>
    <scope>NUCLEOTIDE SEQUENCE</scope>
    <source>
        <strain evidence="5">PM02</strain>
    </source>
</reference>
<feature type="compositionally biased region" description="Polar residues" evidence="1">
    <location>
        <begin position="143"/>
        <end position="152"/>
    </location>
</feature>
<evidence type="ECO:0000256" key="1">
    <source>
        <dbReference type="SAM" id="MobiDB-lite"/>
    </source>
</evidence>
<sequence length="938" mass="101286">MRVLRSLTLATALLAYAPFPPPAAAAAAAKAASTQVVCPNGVVSGAGRACAVSSPPAPSVGGIKTLPAKAKRQKRRARAGRAGGARSRRATPQRQQPRGKTQHRRKTRTRADDDNGWTHSTYELSREKYEKHQRESHTRSRPTKTSPVSYQSRFPIRGKKAPRIVLKPHPHPEVDMFALESLVPRGSATLHYRGPPILVNKHGTESIRRVPMANVHMTQLTFPAVVLDHTALIGGLTCTATTLSITFTTNAGFKAARAKWVTAPGPFVLMSYHPDCGEAAQTGERDFIRVDNISFDPTSNSATAEITMIPIHAAVEKDSPIKVDMAHFHLNDAGEQAGFSAGSIPGGGGGPDNGIFDISLDDAIGYLCADEMPLKKRRFSRHSHLHRLVKRKSIFTRIRDAFRSAANDIKDAAEAAAHAIKEAAEKAYEAAKAAAEAAAAAIKKLLFTPHTITPFNQDYALDLTAGHDSTPWGPGLLLFDYGGDGKNLNIDVFCVGCGLHGTLHLRGSLTFTLAQGITEGALSVEGAARAVLQVGIVAEFERDFNYNQPLFNLPLSPFDLPGIIDIGPQITLTAGATLNIQAHGQLLAGLQLEWDKLYARIALDSKKSDAGGWRPRLTPVFEAEASLEIDATAWLKLELGIGITMMGGKLSAQVGLVEEPIIPMSARISAAAELVPGPKHNGTDWRHARAKGTVGDDDCHGSALGLNFTNNVYIDVLSADQVQVDTWDGPRMTDCLKIGKQPSPQARQAWQHSTRLFSQPRSSRVKAAPRKGGPVRYSTTDGAWDVHWADNGNLYAVDPKKTKDTRSAKFAAPAKGFVIGDLRGRAFHGYVDTIRTYGVSRFRLSDEHHVPKTAVMLALATVHLKGRGKVERTTLAFDADGNRYFPVMCVYEKTWPKVFVVNETMAGTALLMAAGNIAKEVTGGGVQTCGYFAFNPRD</sequence>
<keyword evidence="6" id="KW-1185">Reference proteome</keyword>
<dbReference type="InterPro" id="IPR055647">
    <property type="entry name" value="DUF7223"/>
</dbReference>
<comment type="caution">
    <text evidence="5">The sequence shown here is derived from an EMBL/GenBank/DDBJ whole genome shotgun (WGS) entry which is preliminary data.</text>
</comment>
<feature type="domain" description="DUF7223" evidence="4">
    <location>
        <begin position="486"/>
        <end position="672"/>
    </location>
</feature>
<dbReference type="EMBL" id="JAQQPM010000009">
    <property type="protein sequence ID" value="KAK2074935.1"/>
    <property type="molecule type" value="Genomic_DNA"/>
</dbReference>
<evidence type="ECO:0000259" key="3">
    <source>
        <dbReference type="Pfam" id="PF22974"/>
    </source>
</evidence>
<gene>
    <name evidence="5" type="ORF">P8C59_009105</name>
</gene>
<feature type="compositionally biased region" description="Polar residues" evidence="1">
    <location>
        <begin position="750"/>
        <end position="762"/>
    </location>
</feature>
<keyword evidence="2" id="KW-0732">Signal</keyword>